<dbReference type="GO" id="GO:0030674">
    <property type="term" value="F:protein-macromolecule adaptor activity"/>
    <property type="evidence" value="ECO:0007669"/>
    <property type="project" value="InterPro"/>
</dbReference>
<name>A0A5C3PZR9_9APHY</name>
<feature type="compositionally biased region" description="Basic and acidic residues" evidence="12">
    <location>
        <begin position="448"/>
        <end position="536"/>
    </location>
</feature>
<dbReference type="GO" id="GO:0006897">
    <property type="term" value="P:endocytosis"/>
    <property type="evidence" value="ECO:0007669"/>
    <property type="project" value="UniProtKB-KW"/>
</dbReference>
<feature type="region of interest" description="Disordered" evidence="12">
    <location>
        <begin position="279"/>
        <end position="349"/>
    </location>
</feature>
<protein>
    <recommendedName>
        <fullName evidence="5">Actin cytoskeleton-regulatory complex protein SLA1</fullName>
    </recommendedName>
</protein>
<dbReference type="CDD" id="cd00174">
    <property type="entry name" value="SH3"/>
    <property type="match status" value="2"/>
</dbReference>
<feature type="region of interest" description="Disordered" evidence="12">
    <location>
        <begin position="414"/>
        <end position="536"/>
    </location>
</feature>
<dbReference type="CDD" id="cd11773">
    <property type="entry name" value="SH3_Sla1p_1"/>
    <property type="match status" value="1"/>
</dbReference>
<feature type="compositionally biased region" description="Low complexity" evidence="12">
    <location>
        <begin position="840"/>
        <end position="865"/>
    </location>
</feature>
<evidence type="ECO:0000256" key="4">
    <source>
        <dbReference type="ARBA" id="ARBA00007948"/>
    </source>
</evidence>
<evidence type="ECO:0000256" key="11">
    <source>
        <dbReference type="PROSITE-ProRule" id="PRU00192"/>
    </source>
</evidence>
<dbReference type="Pfam" id="PF14604">
    <property type="entry name" value="SH3_9"/>
    <property type="match status" value="2"/>
</dbReference>
<dbReference type="GO" id="GO:0042802">
    <property type="term" value="F:identical protein binding"/>
    <property type="evidence" value="ECO:0007669"/>
    <property type="project" value="InterPro"/>
</dbReference>
<evidence type="ECO:0000256" key="2">
    <source>
        <dbReference type="ARBA" id="ARBA00004134"/>
    </source>
</evidence>
<feature type="compositionally biased region" description="Pro residues" evidence="12">
    <location>
        <begin position="818"/>
        <end position="839"/>
    </location>
</feature>
<dbReference type="Pfam" id="PF24081">
    <property type="entry name" value="PH_SLA1"/>
    <property type="match status" value="1"/>
</dbReference>
<feature type="domain" description="SH3" evidence="13">
    <location>
        <begin position="347"/>
        <end position="407"/>
    </location>
</feature>
<keyword evidence="7" id="KW-0254">Endocytosis</keyword>
<dbReference type="SUPFAM" id="SSF50044">
    <property type="entry name" value="SH3-domain"/>
    <property type="match status" value="3"/>
</dbReference>
<keyword evidence="10" id="KW-0963">Cytoplasm</keyword>
<evidence type="ECO:0000256" key="1">
    <source>
        <dbReference type="ARBA" id="ARBA00004125"/>
    </source>
</evidence>
<keyword evidence="8" id="KW-0967">Endosome</keyword>
<dbReference type="Gene3D" id="2.30.30.40">
    <property type="entry name" value="SH3 Domains"/>
    <property type="match status" value="3"/>
</dbReference>
<dbReference type="EMBL" id="ML210979">
    <property type="protein sequence ID" value="TFK93590.1"/>
    <property type="molecule type" value="Genomic_DNA"/>
</dbReference>
<dbReference type="InterPro" id="IPR013761">
    <property type="entry name" value="SAM/pointed_sf"/>
</dbReference>
<dbReference type="PANTHER" id="PTHR15735">
    <property type="entry name" value="FCH AND DOUBLE SH3 DOMAINS PROTEIN"/>
    <property type="match status" value="1"/>
</dbReference>
<feature type="region of interest" description="Disordered" evidence="12">
    <location>
        <begin position="1051"/>
        <end position="1111"/>
    </location>
</feature>
<dbReference type="SMART" id="SM00326">
    <property type="entry name" value="SH3"/>
    <property type="match status" value="3"/>
</dbReference>
<dbReference type="Proteomes" id="UP000308197">
    <property type="component" value="Unassembled WGS sequence"/>
</dbReference>
<dbReference type="InParanoid" id="A0A5C3PZR9"/>
<comment type="similarity">
    <text evidence="4">Belongs to the SLA1 family.</text>
</comment>
<feature type="region of interest" description="Disordered" evidence="12">
    <location>
        <begin position="611"/>
        <end position="630"/>
    </location>
</feature>
<keyword evidence="6 11" id="KW-0728">SH3 domain</keyword>
<dbReference type="PRINTS" id="PR00452">
    <property type="entry name" value="SH3DOMAIN"/>
</dbReference>
<dbReference type="FunCoup" id="A0A5C3PZR9">
    <property type="interactions" value="205"/>
</dbReference>
<organism evidence="14 15">
    <name type="scientific">Polyporus arcularius HHB13444</name>
    <dbReference type="NCBI Taxonomy" id="1314778"/>
    <lineage>
        <taxon>Eukaryota</taxon>
        <taxon>Fungi</taxon>
        <taxon>Dikarya</taxon>
        <taxon>Basidiomycota</taxon>
        <taxon>Agaricomycotina</taxon>
        <taxon>Agaricomycetes</taxon>
        <taxon>Polyporales</taxon>
        <taxon>Polyporaceae</taxon>
        <taxon>Polyporus</taxon>
    </lineage>
</organism>
<dbReference type="AlphaFoldDB" id="A0A5C3PZR9"/>
<dbReference type="GO" id="GO:0043130">
    <property type="term" value="F:ubiquitin binding"/>
    <property type="evidence" value="ECO:0007669"/>
    <property type="project" value="InterPro"/>
</dbReference>
<dbReference type="PANTHER" id="PTHR15735:SF21">
    <property type="entry name" value="PROTEIN NERVOUS WRECK"/>
    <property type="match status" value="1"/>
</dbReference>
<feature type="compositionally biased region" description="Polar residues" evidence="12">
    <location>
        <begin position="1053"/>
        <end position="1082"/>
    </location>
</feature>
<dbReference type="PROSITE" id="PS50002">
    <property type="entry name" value="SH3"/>
    <property type="match status" value="2"/>
</dbReference>
<proteinExistence type="inferred from homology"/>
<feature type="compositionally biased region" description="Low complexity" evidence="12">
    <location>
        <begin position="414"/>
        <end position="438"/>
    </location>
</feature>
<evidence type="ECO:0000313" key="14">
    <source>
        <dbReference type="EMBL" id="TFK93590.1"/>
    </source>
</evidence>
<dbReference type="Gene3D" id="2.30.30.700">
    <property type="entry name" value="SLA1 homology domain 1"/>
    <property type="match status" value="1"/>
</dbReference>
<feature type="compositionally biased region" description="Pro residues" evidence="12">
    <location>
        <begin position="1100"/>
        <end position="1110"/>
    </location>
</feature>
<dbReference type="InterPro" id="IPR035800">
    <property type="entry name" value="Sla1_SH3_1"/>
</dbReference>
<evidence type="ECO:0000256" key="9">
    <source>
        <dbReference type="ARBA" id="ARBA00023203"/>
    </source>
</evidence>
<feature type="compositionally biased region" description="Acidic residues" evidence="12">
    <location>
        <begin position="316"/>
        <end position="334"/>
    </location>
</feature>
<evidence type="ECO:0000259" key="13">
    <source>
        <dbReference type="PROSITE" id="PS50002"/>
    </source>
</evidence>
<sequence>MSAEPDKYLAVLRASYDYEPQADAVDEIALKENQLLFLLERTDEDWWKVKVKPDSQEEDSPSGLVPSAYVELAEPIQVVKVLYDYDAAEPTELTVKEDEILDVYVQEEDWLLVSSRSEEGKIGYVPGNYVEETDGEGEAPAGAPAAASISSIVVPDSPPQPARPVSTYVDPADRVAAASNKAQADSIKTWSVSEVDAKGKKKKGTLGIGNGAMFFASESDKNPVRKWQTADIQSVKLEKSKHVHIEVGGADAANLHYHAGSKDTAEEILAKLESSRAIANGGVPATNGTASPSPAEEPPIERPRSSAQKSVHFAQDEPEEIPAEPYEEEQEEEPPYIAPEQDHAVSSDGAGAIALYDFTADGEDELSVHEGEGLVVLERDSEEWWKVRNARGEEGVVPASYVELVGGEVAVQAAPSAPVRAAEGAAAAAAAQKAAQKAAAREEEEEEERRTSMERERAEKERKKQEAEQREKAAAAAAEADRKRREQKQKEKERAIAEEEARRKKQVERKSEDKSRSSSDSKRGPPPETLREWRDRTGQFRVDAAFLGFANGKLRLHKVNGVVIEVPAEKMSEEDLRYVQKITGKHKNGSSSRRRSDDDDNEPLELRRKSMIEAKATTPPKAHPQPKPKGPTIDWFEFFLNAGCDVDDCTRYESSFQRDKIDEAVLPDITEETMRRLGLREGDIIRVKKAIEQRKPKSSDREDQLRKDEELARQLQAEDSNLKSRSPAPNLFAGSNGELKNMRRGRPQTNKSVPNSVDLQSISTASDQIKRTGSPMVASPDGIQQSSSSPAQLPPKTTPSGFDDDAWTNRPSSTKPVAPTPPARAPSAPPAPPAPPAPSAAPSAPTVAVSPPPARAASVASGAPAQQSEPAKSADDDIFNQLARIASMRVSSPAAPQPAPAAAPSTIPQRAPSASISPPIAAPIGFATGMGMGSSPVPMGQALQAQQTGMFAPSPGPRGPFAPVPANQSLLQPLVPTTTGFSGFVPTRLGASPSPFSSQPPQQSSMYPQQTGFMGAAPPMMSQPTGFQPQGIMSQPTGMPNGNFGNFGGGMQSVPSFQPTPSFNPVQTNPTGFNPIQSNPTGFNPGYGQSPFGGNGYSATPPPPAPPLPSQPSVNTNPANIFAQMKSGTFAQDEPAPQGADKYDALRPNPTPLTVQSTGWGGYGGGMNGFQGGYGYQ</sequence>
<dbReference type="STRING" id="1314778.A0A5C3PZR9"/>
<dbReference type="InterPro" id="IPR007131">
    <property type="entry name" value="SHD1"/>
</dbReference>
<dbReference type="GO" id="GO:0030479">
    <property type="term" value="C:actin cortical patch"/>
    <property type="evidence" value="ECO:0007669"/>
    <property type="project" value="UniProtKB-SubCell"/>
</dbReference>
<dbReference type="Pfam" id="PF00018">
    <property type="entry name" value="SH3_1"/>
    <property type="match status" value="1"/>
</dbReference>
<dbReference type="GO" id="GO:0010008">
    <property type="term" value="C:endosome membrane"/>
    <property type="evidence" value="ECO:0007669"/>
    <property type="project" value="UniProtKB-SubCell"/>
</dbReference>
<feature type="region of interest" description="Disordered" evidence="12">
    <location>
        <begin position="1131"/>
        <end position="1164"/>
    </location>
</feature>
<evidence type="ECO:0000313" key="15">
    <source>
        <dbReference type="Proteomes" id="UP000308197"/>
    </source>
</evidence>
<dbReference type="Gene3D" id="1.10.150.50">
    <property type="entry name" value="Transcription Factor, Ets-1"/>
    <property type="match status" value="1"/>
</dbReference>
<feature type="region of interest" description="Disordered" evidence="12">
    <location>
        <begin position="717"/>
        <end position="916"/>
    </location>
</feature>
<evidence type="ECO:0000256" key="12">
    <source>
        <dbReference type="SAM" id="MobiDB-lite"/>
    </source>
</evidence>
<keyword evidence="9" id="KW-0009">Actin-binding</keyword>
<reference evidence="14 15" key="1">
    <citation type="journal article" date="2019" name="Nat. Ecol. Evol.">
        <title>Megaphylogeny resolves global patterns of mushroom evolution.</title>
        <authorList>
            <person name="Varga T."/>
            <person name="Krizsan K."/>
            <person name="Foldi C."/>
            <person name="Dima B."/>
            <person name="Sanchez-Garcia M."/>
            <person name="Sanchez-Ramirez S."/>
            <person name="Szollosi G.J."/>
            <person name="Szarkandi J.G."/>
            <person name="Papp V."/>
            <person name="Albert L."/>
            <person name="Andreopoulos W."/>
            <person name="Angelini C."/>
            <person name="Antonin V."/>
            <person name="Barry K.W."/>
            <person name="Bougher N.L."/>
            <person name="Buchanan P."/>
            <person name="Buyck B."/>
            <person name="Bense V."/>
            <person name="Catcheside P."/>
            <person name="Chovatia M."/>
            <person name="Cooper J."/>
            <person name="Damon W."/>
            <person name="Desjardin D."/>
            <person name="Finy P."/>
            <person name="Geml J."/>
            <person name="Haridas S."/>
            <person name="Hughes K."/>
            <person name="Justo A."/>
            <person name="Karasinski D."/>
            <person name="Kautmanova I."/>
            <person name="Kiss B."/>
            <person name="Kocsube S."/>
            <person name="Kotiranta H."/>
            <person name="LaButti K.M."/>
            <person name="Lechner B.E."/>
            <person name="Liimatainen K."/>
            <person name="Lipzen A."/>
            <person name="Lukacs Z."/>
            <person name="Mihaltcheva S."/>
            <person name="Morgado L.N."/>
            <person name="Niskanen T."/>
            <person name="Noordeloos M.E."/>
            <person name="Ohm R.A."/>
            <person name="Ortiz-Santana B."/>
            <person name="Ovrebo C."/>
            <person name="Racz N."/>
            <person name="Riley R."/>
            <person name="Savchenko A."/>
            <person name="Shiryaev A."/>
            <person name="Soop K."/>
            <person name="Spirin V."/>
            <person name="Szebenyi C."/>
            <person name="Tomsovsky M."/>
            <person name="Tulloss R.E."/>
            <person name="Uehling J."/>
            <person name="Grigoriev I.V."/>
            <person name="Vagvolgyi C."/>
            <person name="Papp T."/>
            <person name="Martin F.M."/>
            <person name="Miettinen O."/>
            <person name="Hibbett D.S."/>
            <person name="Nagy L.G."/>
        </authorList>
    </citation>
    <scope>NUCLEOTIDE SEQUENCE [LARGE SCALE GENOMIC DNA]</scope>
    <source>
        <strain evidence="14 15">HHB13444</strain>
    </source>
</reference>
<evidence type="ECO:0000256" key="7">
    <source>
        <dbReference type="ARBA" id="ARBA00022583"/>
    </source>
</evidence>
<dbReference type="InterPro" id="IPR056996">
    <property type="entry name" value="PH_SLA1"/>
</dbReference>
<dbReference type="Pfam" id="PF03983">
    <property type="entry name" value="SHD1"/>
    <property type="match status" value="1"/>
</dbReference>
<feature type="compositionally biased region" description="Polar residues" evidence="12">
    <location>
        <begin position="747"/>
        <end position="767"/>
    </location>
</feature>
<gene>
    <name evidence="14" type="ORF">K466DRAFT_580783</name>
</gene>
<evidence type="ECO:0000256" key="5">
    <source>
        <dbReference type="ARBA" id="ARBA00020357"/>
    </source>
</evidence>
<evidence type="ECO:0000256" key="8">
    <source>
        <dbReference type="ARBA" id="ARBA00022753"/>
    </source>
</evidence>
<evidence type="ECO:0000256" key="3">
    <source>
        <dbReference type="ARBA" id="ARBA00004413"/>
    </source>
</evidence>
<dbReference type="GO" id="GO:0003779">
    <property type="term" value="F:actin binding"/>
    <property type="evidence" value="ECO:0007669"/>
    <property type="project" value="UniProtKB-KW"/>
</dbReference>
<keyword evidence="15" id="KW-1185">Reference proteome</keyword>
<dbReference type="InterPro" id="IPR001452">
    <property type="entry name" value="SH3_domain"/>
</dbReference>
<feature type="domain" description="SH3" evidence="13">
    <location>
        <begin position="74"/>
        <end position="135"/>
    </location>
</feature>
<dbReference type="InterPro" id="IPR036028">
    <property type="entry name" value="SH3-like_dom_sf"/>
</dbReference>
<keyword evidence="10" id="KW-0206">Cytoskeleton</keyword>
<comment type="subcellular location">
    <subcellularLocation>
        <location evidence="3">Cell membrane</location>
        <topology evidence="3">Peripheral membrane protein</topology>
        <orientation evidence="3">Cytoplasmic side</orientation>
    </subcellularLocation>
    <subcellularLocation>
        <location evidence="2">Cytoplasm</location>
        <location evidence="2">Cytoskeleton</location>
        <location evidence="2">Actin patch</location>
    </subcellularLocation>
    <subcellularLocation>
        <location evidence="1">Endosome membrane</location>
        <topology evidence="1">Peripheral membrane protein</topology>
        <orientation evidence="1">Cytoplasmic side</orientation>
    </subcellularLocation>
</comment>
<dbReference type="GO" id="GO:0005886">
    <property type="term" value="C:plasma membrane"/>
    <property type="evidence" value="ECO:0007669"/>
    <property type="project" value="UniProtKB-SubCell"/>
</dbReference>
<accession>A0A5C3PZR9</accession>
<evidence type="ECO:0000256" key="10">
    <source>
        <dbReference type="ARBA" id="ARBA00023212"/>
    </source>
</evidence>
<evidence type="ECO:0000256" key="6">
    <source>
        <dbReference type="ARBA" id="ARBA00022443"/>
    </source>
</evidence>
<feature type="region of interest" description="Disordered" evidence="12">
    <location>
        <begin position="582"/>
        <end position="604"/>
    </location>
</feature>
<feature type="compositionally biased region" description="Low complexity" evidence="12">
    <location>
        <begin position="902"/>
        <end position="916"/>
    </location>
</feature>